<dbReference type="EMBL" id="QFQI01000019">
    <property type="protein sequence ID" value="PZQ58309.1"/>
    <property type="molecule type" value="Genomic_DNA"/>
</dbReference>
<dbReference type="Proteomes" id="UP000249229">
    <property type="component" value="Unassembled WGS sequence"/>
</dbReference>
<dbReference type="InterPro" id="IPR036278">
    <property type="entry name" value="Sialidase_sf"/>
</dbReference>
<reference evidence="2 3" key="1">
    <citation type="submission" date="2017-08" db="EMBL/GenBank/DDBJ databases">
        <title>Infants hospitalized years apart are colonized by the same room-sourced microbial strains.</title>
        <authorList>
            <person name="Brooks B."/>
            <person name="Olm M.R."/>
            <person name="Firek B.A."/>
            <person name="Baker R."/>
            <person name="Thomas B.C."/>
            <person name="Morowitz M.J."/>
            <person name="Banfield J.F."/>
        </authorList>
    </citation>
    <scope>NUCLEOTIDE SEQUENCE [LARGE SCALE GENOMIC DNA]</scope>
    <source>
        <strain evidence="2">S2_005_001_R1_22</strain>
    </source>
</reference>
<dbReference type="PANTHER" id="PTHR43752:SF2">
    <property type="entry name" value="BNR_ASP-BOX REPEAT FAMILY PROTEIN"/>
    <property type="match status" value="1"/>
</dbReference>
<comment type="caution">
    <text evidence="2">The sequence shown here is derived from an EMBL/GenBank/DDBJ whole genome shotgun (WGS) entry which is preliminary data.</text>
</comment>
<dbReference type="AlphaFoldDB" id="A0A2W5P2G7"/>
<proteinExistence type="predicted"/>
<dbReference type="PANTHER" id="PTHR43752">
    <property type="entry name" value="BNR/ASP-BOX REPEAT FAMILY PROTEIN"/>
    <property type="match status" value="1"/>
</dbReference>
<gene>
    <name evidence="2" type="ORF">DI544_14630</name>
</gene>
<evidence type="ECO:0000313" key="3">
    <source>
        <dbReference type="Proteomes" id="UP000249229"/>
    </source>
</evidence>
<dbReference type="SUPFAM" id="SSF50939">
    <property type="entry name" value="Sialidases"/>
    <property type="match status" value="1"/>
</dbReference>
<name>A0A2W5P2G7_9SPHN</name>
<dbReference type="Pfam" id="PF13088">
    <property type="entry name" value="BNR_2"/>
    <property type="match status" value="1"/>
</dbReference>
<dbReference type="CDD" id="cd15482">
    <property type="entry name" value="Sialidase_non-viral"/>
    <property type="match status" value="1"/>
</dbReference>
<evidence type="ECO:0000313" key="2">
    <source>
        <dbReference type="EMBL" id="PZQ58309.1"/>
    </source>
</evidence>
<dbReference type="Gene3D" id="2.120.10.10">
    <property type="match status" value="1"/>
</dbReference>
<accession>A0A2W5P2G7</accession>
<sequence length="352" mass="38520">MPLPEPTRRLLLSTPLLLSLRANTPPEALSTSGFIDSAPPYPQAHASTIVELTDGAVAAAWFGGSGEGHPDVAIWFARRGVNGWETPVAVARDPRYPTWNPVLFQPAGQPLQLFYKVGPNPRDWWGMVITSGDGGRGWSAPARLPDGILGPIKNKPVVLPDGSWLSPSSREVGTPERNHWFLRMERSVDRGQTWTAEEEIPSPVGLEAIQPSVLTLRDGTLALVARTRQGVLATSRSRDAGRTWSPLAALALPNPNAGTDALTLADGRHLVVYNHAAHDPATPGDGPRWPLNVALSDDGVHWRMGLTLESRPIRDGYAYPAVIQARDGRIHITYTWNRTRIRHAVLDPRRLR</sequence>
<protein>
    <submittedName>
        <fullName evidence="2">Sialidase</fullName>
    </submittedName>
</protein>
<organism evidence="2 3">
    <name type="scientific">Sphingomonas taxi</name>
    <dbReference type="NCBI Taxonomy" id="1549858"/>
    <lineage>
        <taxon>Bacteria</taxon>
        <taxon>Pseudomonadati</taxon>
        <taxon>Pseudomonadota</taxon>
        <taxon>Alphaproteobacteria</taxon>
        <taxon>Sphingomonadales</taxon>
        <taxon>Sphingomonadaceae</taxon>
        <taxon>Sphingomonas</taxon>
    </lineage>
</organism>
<dbReference type="InterPro" id="IPR011040">
    <property type="entry name" value="Sialidase"/>
</dbReference>
<feature type="domain" description="Sialidase" evidence="1">
    <location>
        <begin position="57"/>
        <end position="332"/>
    </location>
</feature>
<evidence type="ECO:0000259" key="1">
    <source>
        <dbReference type="Pfam" id="PF13088"/>
    </source>
</evidence>